<comment type="similarity">
    <text evidence="2">Belongs to the peptidase M20A family.</text>
</comment>
<dbReference type="GO" id="GO:0016787">
    <property type="term" value="F:hydrolase activity"/>
    <property type="evidence" value="ECO:0007669"/>
    <property type="project" value="UniProtKB-KW"/>
</dbReference>
<evidence type="ECO:0000256" key="5">
    <source>
        <dbReference type="ARBA" id="ARBA00022833"/>
    </source>
</evidence>
<dbReference type="VEuPathDB" id="FungiDB:GLRG_11969"/>
<evidence type="ECO:0000259" key="7">
    <source>
        <dbReference type="Pfam" id="PF07687"/>
    </source>
</evidence>
<dbReference type="PANTHER" id="PTHR43808:SF8">
    <property type="entry name" value="PEPTIDASE M20 DIMERISATION DOMAIN-CONTAINING PROTEIN"/>
    <property type="match status" value="1"/>
</dbReference>
<evidence type="ECO:0000256" key="3">
    <source>
        <dbReference type="ARBA" id="ARBA00022723"/>
    </source>
</evidence>
<dbReference type="Gene3D" id="3.30.70.360">
    <property type="match status" value="1"/>
</dbReference>
<dbReference type="eggNOG" id="KOG2275">
    <property type="taxonomic scope" value="Eukaryota"/>
</dbReference>
<feature type="domain" description="Peptidase M20 dimerisation" evidence="7">
    <location>
        <begin position="194"/>
        <end position="275"/>
    </location>
</feature>
<evidence type="ECO:0000256" key="4">
    <source>
        <dbReference type="ARBA" id="ARBA00022801"/>
    </source>
</evidence>
<dbReference type="Pfam" id="PF01546">
    <property type="entry name" value="Peptidase_M20"/>
    <property type="match status" value="1"/>
</dbReference>
<gene>
    <name evidence="8" type="ORF">GLRG_11969</name>
</gene>
<keyword evidence="9" id="KW-1185">Reference proteome</keyword>
<feature type="signal peptide" evidence="6">
    <location>
        <begin position="1"/>
        <end position="19"/>
    </location>
</feature>
<sequence length="390" mass="42764">MIVSSFLFFIFLLARICYADDPEVISLHKSLVQIQSTTKTGNPKTDERNVQAFIEKWLKDMGTRNRLNIKVERQEVTKGRNNLYIYTGQKRRTRVMLTSHVDTVPPHIDYSVKGDTIYGRGSNDAKGSVAAMMIAYRDLLVSKQVHEGDLSLLFVVGEEIGGEGMKEVPKLGLTWDAVVFGEPTDNKLASGQIGGMVFNVTATGKASHSGFPELGINAIEQTRGVMDALHMALNDLPSNPTYGKNSLTIAQISGGVADNAVPASAWVSGSYRLTVKPSEVIKRLGPFINQKVCPQTTSKKHDTKQPCDSITVTYPLEEDPLAIDHDVPGFQTFAARFGSDISILTGMHKKYLYGPGSILSAHKPEESITKSELINAVEGYKKIVAFNLRS</sequence>
<keyword evidence="5" id="KW-0862">Zinc</keyword>
<dbReference type="STRING" id="645133.E3R134"/>
<accession>E3R134</accession>
<dbReference type="EMBL" id="GG697583">
    <property type="protein sequence ID" value="EFQ36822.1"/>
    <property type="molecule type" value="Genomic_DNA"/>
</dbReference>
<name>E3R134_COLGM</name>
<protein>
    <submittedName>
        <fullName evidence="8">Peptidase family M20/M25/M40</fullName>
    </submittedName>
</protein>
<dbReference type="CDD" id="cd05652">
    <property type="entry name" value="M20_ArgE_DapE-like_fungal"/>
    <property type="match status" value="1"/>
</dbReference>
<dbReference type="InterPro" id="IPR011650">
    <property type="entry name" value="Peptidase_M20_dimer"/>
</dbReference>
<evidence type="ECO:0000256" key="6">
    <source>
        <dbReference type="SAM" id="SignalP"/>
    </source>
</evidence>
<keyword evidence="4" id="KW-0378">Hydrolase</keyword>
<dbReference type="Gene3D" id="3.40.630.10">
    <property type="entry name" value="Zn peptidases"/>
    <property type="match status" value="1"/>
</dbReference>
<dbReference type="PROSITE" id="PS00759">
    <property type="entry name" value="ARGE_DAPE_CPG2_2"/>
    <property type="match status" value="1"/>
</dbReference>
<dbReference type="Proteomes" id="UP000008782">
    <property type="component" value="Unassembled WGS sequence"/>
</dbReference>
<dbReference type="GO" id="GO:0046872">
    <property type="term" value="F:metal ion binding"/>
    <property type="evidence" value="ECO:0007669"/>
    <property type="project" value="UniProtKB-KW"/>
</dbReference>
<evidence type="ECO:0000313" key="9">
    <source>
        <dbReference type="Proteomes" id="UP000008782"/>
    </source>
</evidence>
<dbReference type="HOGENOM" id="CLU_021802_3_0_1"/>
<feature type="chain" id="PRO_5003180138" evidence="6">
    <location>
        <begin position="20"/>
        <end position="390"/>
    </location>
</feature>
<keyword evidence="6" id="KW-0732">Signal</keyword>
<evidence type="ECO:0000313" key="8">
    <source>
        <dbReference type="EMBL" id="EFQ36822.1"/>
    </source>
</evidence>
<dbReference type="InterPro" id="IPR002933">
    <property type="entry name" value="Peptidase_M20"/>
</dbReference>
<dbReference type="InterPro" id="IPR050072">
    <property type="entry name" value="Peptidase_M20A"/>
</dbReference>
<keyword evidence="3" id="KW-0479">Metal-binding</keyword>
<evidence type="ECO:0000256" key="2">
    <source>
        <dbReference type="ARBA" id="ARBA00006247"/>
    </source>
</evidence>
<reference evidence="9" key="1">
    <citation type="journal article" date="2012" name="Nat. Genet.">
        <title>Lifestyle transitions in plant pathogenic Colletotrichum fungi deciphered by genome and transcriptome analyses.</title>
        <authorList>
            <person name="O'Connell R.J."/>
            <person name="Thon M.R."/>
            <person name="Hacquard S."/>
            <person name="Amyotte S.G."/>
            <person name="Kleemann J."/>
            <person name="Torres M.F."/>
            <person name="Damm U."/>
            <person name="Buiate E.A."/>
            <person name="Epstein L."/>
            <person name="Alkan N."/>
            <person name="Altmueller J."/>
            <person name="Alvarado-Balderrama L."/>
            <person name="Bauser C.A."/>
            <person name="Becker C."/>
            <person name="Birren B.W."/>
            <person name="Chen Z."/>
            <person name="Choi J."/>
            <person name="Crouch J.A."/>
            <person name="Duvick J.P."/>
            <person name="Farman M.A."/>
            <person name="Gan P."/>
            <person name="Heiman D."/>
            <person name="Henrissat B."/>
            <person name="Howard R.J."/>
            <person name="Kabbage M."/>
            <person name="Koch C."/>
            <person name="Kracher B."/>
            <person name="Kubo Y."/>
            <person name="Law A.D."/>
            <person name="Lebrun M.-H."/>
            <person name="Lee Y.-H."/>
            <person name="Miyara I."/>
            <person name="Moore N."/>
            <person name="Neumann U."/>
            <person name="Nordstroem K."/>
            <person name="Panaccione D.G."/>
            <person name="Panstruga R."/>
            <person name="Place M."/>
            <person name="Proctor R.H."/>
            <person name="Prusky D."/>
            <person name="Rech G."/>
            <person name="Reinhardt R."/>
            <person name="Rollins J.A."/>
            <person name="Rounsley S."/>
            <person name="Schardl C.L."/>
            <person name="Schwartz D.C."/>
            <person name="Shenoy N."/>
            <person name="Shirasu K."/>
            <person name="Sikhakolli U.R."/>
            <person name="Stueber K."/>
            <person name="Sukno S.A."/>
            <person name="Sweigard J.A."/>
            <person name="Takano Y."/>
            <person name="Takahara H."/>
            <person name="Trail F."/>
            <person name="van der Does H.C."/>
            <person name="Voll L.M."/>
            <person name="Will I."/>
            <person name="Young S."/>
            <person name="Zeng Q."/>
            <person name="Zhang J."/>
            <person name="Zhou S."/>
            <person name="Dickman M.B."/>
            <person name="Schulze-Lefert P."/>
            <person name="Ver Loren van Themaat E."/>
            <person name="Ma L.-J."/>
            <person name="Vaillancourt L.J."/>
        </authorList>
    </citation>
    <scope>NUCLEOTIDE SEQUENCE [LARGE SCALE GENOMIC DNA]</scope>
    <source>
        <strain evidence="9">M1.001 / M2 / FGSC 10212</strain>
    </source>
</reference>
<comment type="cofactor">
    <cofactor evidence="1">
        <name>Zn(2+)</name>
        <dbReference type="ChEBI" id="CHEBI:29105"/>
    </cofactor>
</comment>
<dbReference type="GeneID" id="24417332"/>
<dbReference type="OrthoDB" id="3064516at2759"/>
<dbReference type="RefSeq" id="XP_008100842.1">
    <property type="nucleotide sequence ID" value="XM_008102651.1"/>
</dbReference>
<dbReference type="AlphaFoldDB" id="E3R134"/>
<dbReference type="Pfam" id="PF07687">
    <property type="entry name" value="M20_dimer"/>
    <property type="match status" value="1"/>
</dbReference>
<dbReference type="InterPro" id="IPR036264">
    <property type="entry name" value="Bact_exopeptidase_dim_dom"/>
</dbReference>
<proteinExistence type="inferred from homology"/>
<evidence type="ECO:0000256" key="1">
    <source>
        <dbReference type="ARBA" id="ARBA00001947"/>
    </source>
</evidence>
<organism evidence="9">
    <name type="scientific">Colletotrichum graminicola (strain M1.001 / M2 / FGSC 10212)</name>
    <name type="common">Maize anthracnose fungus</name>
    <name type="synonym">Glomerella graminicola</name>
    <dbReference type="NCBI Taxonomy" id="645133"/>
    <lineage>
        <taxon>Eukaryota</taxon>
        <taxon>Fungi</taxon>
        <taxon>Dikarya</taxon>
        <taxon>Ascomycota</taxon>
        <taxon>Pezizomycotina</taxon>
        <taxon>Sordariomycetes</taxon>
        <taxon>Hypocreomycetidae</taxon>
        <taxon>Glomerellales</taxon>
        <taxon>Glomerellaceae</taxon>
        <taxon>Colletotrichum</taxon>
        <taxon>Colletotrichum graminicola species complex</taxon>
    </lineage>
</organism>
<dbReference type="PROSITE" id="PS00758">
    <property type="entry name" value="ARGE_DAPE_CPG2_1"/>
    <property type="match status" value="1"/>
</dbReference>
<dbReference type="SUPFAM" id="SSF53187">
    <property type="entry name" value="Zn-dependent exopeptidases"/>
    <property type="match status" value="1"/>
</dbReference>
<dbReference type="SUPFAM" id="SSF55031">
    <property type="entry name" value="Bacterial exopeptidase dimerisation domain"/>
    <property type="match status" value="1"/>
</dbReference>
<dbReference type="PANTHER" id="PTHR43808">
    <property type="entry name" value="ACETYLORNITHINE DEACETYLASE"/>
    <property type="match status" value="1"/>
</dbReference>
<dbReference type="InterPro" id="IPR001261">
    <property type="entry name" value="ArgE/DapE_CS"/>
</dbReference>